<sequence>MQIVQTQECTDIKLPNNIVVKRGSRAVLECSAQILIWTKNEKTINTGSENDCSCVIGNCGDLVFSSITDQDAGPSNAYRCRIYNQTSEISETAYICIEAIVEKIKYIDIIIEINPFLKGNLNVSYWNDNSITL</sequence>
<dbReference type="Gene3D" id="2.60.40.10">
    <property type="entry name" value="Immunoglobulins"/>
    <property type="match status" value="1"/>
</dbReference>
<keyword evidence="2" id="KW-1185">Reference proteome</keyword>
<name>A0AAV7JTG7_9METZ</name>
<reference evidence="1 2" key="1">
    <citation type="journal article" date="2023" name="BMC Biol.">
        <title>The compact genome of the sponge Oopsacas minuta (Hexactinellida) is lacking key metazoan core genes.</title>
        <authorList>
            <person name="Santini S."/>
            <person name="Schenkelaars Q."/>
            <person name="Jourda C."/>
            <person name="Duchesne M."/>
            <person name="Belahbib H."/>
            <person name="Rocher C."/>
            <person name="Selva M."/>
            <person name="Riesgo A."/>
            <person name="Vervoort M."/>
            <person name="Leys S.P."/>
            <person name="Kodjabachian L."/>
            <person name="Le Bivic A."/>
            <person name="Borchiellini C."/>
            <person name="Claverie J.M."/>
            <person name="Renard E."/>
        </authorList>
    </citation>
    <scope>NUCLEOTIDE SEQUENCE [LARGE SCALE GENOMIC DNA]</scope>
    <source>
        <strain evidence="1">SPO-2</strain>
    </source>
</reference>
<dbReference type="SUPFAM" id="SSF48726">
    <property type="entry name" value="Immunoglobulin"/>
    <property type="match status" value="1"/>
</dbReference>
<gene>
    <name evidence="1" type="ORF">LOD99_4592</name>
</gene>
<protein>
    <recommendedName>
        <fullName evidence="3">Ig-like domain-containing protein</fullName>
    </recommendedName>
</protein>
<comment type="caution">
    <text evidence="1">The sequence shown here is derived from an EMBL/GenBank/DDBJ whole genome shotgun (WGS) entry which is preliminary data.</text>
</comment>
<evidence type="ECO:0008006" key="3">
    <source>
        <dbReference type="Google" id="ProtNLM"/>
    </source>
</evidence>
<proteinExistence type="predicted"/>
<dbReference type="EMBL" id="JAKMXF010000300">
    <property type="protein sequence ID" value="KAI6652047.1"/>
    <property type="molecule type" value="Genomic_DNA"/>
</dbReference>
<evidence type="ECO:0000313" key="1">
    <source>
        <dbReference type="EMBL" id="KAI6652047.1"/>
    </source>
</evidence>
<accession>A0AAV7JTG7</accession>
<dbReference type="Proteomes" id="UP001165289">
    <property type="component" value="Unassembled WGS sequence"/>
</dbReference>
<dbReference type="InterPro" id="IPR036179">
    <property type="entry name" value="Ig-like_dom_sf"/>
</dbReference>
<organism evidence="1 2">
    <name type="scientific">Oopsacas minuta</name>
    <dbReference type="NCBI Taxonomy" id="111878"/>
    <lineage>
        <taxon>Eukaryota</taxon>
        <taxon>Metazoa</taxon>
        <taxon>Porifera</taxon>
        <taxon>Hexactinellida</taxon>
        <taxon>Hexasterophora</taxon>
        <taxon>Lyssacinosida</taxon>
        <taxon>Leucopsacidae</taxon>
        <taxon>Oopsacas</taxon>
    </lineage>
</organism>
<evidence type="ECO:0000313" key="2">
    <source>
        <dbReference type="Proteomes" id="UP001165289"/>
    </source>
</evidence>
<dbReference type="AlphaFoldDB" id="A0AAV7JTG7"/>
<dbReference type="InterPro" id="IPR013783">
    <property type="entry name" value="Ig-like_fold"/>
</dbReference>